<dbReference type="GO" id="GO:0004386">
    <property type="term" value="F:helicase activity"/>
    <property type="evidence" value="ECO:0007669"/>
    <property type="project" value="UniProtKB-KW"/>
</dbReference>
<dbReference type="PROSITE" id="PS50089">
    <property type="entry name" value="ZF_RING_2"/>
    <property type="match status" value="1"/>
</dbReference>
<dbReference type="SUPFAM" id="SSF57850">
    <property type="entry name" value="RING/U-box"/>
    <property type="match status" value="1"/>
</dbReference>
<dbReference type="InterPro" id="IPR013083">
    <property type="entry name" value="Znf_RING/FYVE/PHD"/>
</dbReference>
<dbReference type="InterPro" id="IPR050628">
    <property type="entry name" value="SNF2_RAD54_helicase_TF"/>
</dbReference>
<dbReference type="PROSITE" id="PS51192">
    <property type="entry name" value="HELICASE_ATP_BIND_1"/>
    <property type="match status" value="1"/>
</dbReference>
<dbReference type="InterPro" id="IPR049730">
    <property type="entry name" value="SNF2/RAD54-like_C"/>
</dbReference>
<dbReference type="SMART" id="SM00487">
    <property type="entry name" value="DEXDc"/>
    <property type="match status" value="1"/>
</dbReference>
<evidence type="ECO:0000256" key="10">
    <source>
        <dbReference type="SAM" id="MobiDB-lite"/>
    </source>
</evidence>
<dbReference type="EMBL" id="LN679129">
    <property type="protein sequence ID" value="CEL58431.1"/>
    <property type="molecule type" value="Genomic_DNA"/>
</dbReference>
<reference evidence="14 15" key="1">
    <citation type="submission" date="2014-11" db="EMBL/GenBank/DDBJ databases">
        <authorList>
            <person name="Wibberg Daniel"/>
        </authorList>
    </citation>
    <scope>NUCLEOTIDE SEQUENCE [LARGE SCALE GENOMIC DNA]</scope>
    <source>
        <strain evidence="14">Rhizoctonia solani AG1-IB 7/3/14</strain>
    </source>
</reference>
<evidence type="ECO:0000256" key="8">
    <source>
        <dbReference type="ARBA" id="ARBA00022840"/>
    </source>
</evidence>
<protein>
    <submittedName>
        <fullName evidence="14">Putative ATP-dependent helicase C23E6,02</fullName>
    </submittedName>
</protein>
<evidence type="ECO:0000256" key="7">
    <source>
        <dbReference type="ARBA" id="ARBA00022833"/>
    </source>
</evidence>
<dbReference type="SMART" id="SM00184">
    <property type="entry name" value="RING"/>
    <property type="match status" value="1"/>
</dbReference>
<dbReference type="Gene3D" id="3.30.40.10">
    <property type="entry name" value="Zinc/RING finger domain, C3HC4 (zinc finger)"/>
    <property type="match status" value="1"/>
</dbReference>
<feature type="compositionally biased region" description="Polar residues" evidence="10">
    <location>
        <begin position="272"/>
        <end position="296"/>
    </location>
</feature>
<evidence type="ECO:0000256" key="3">
    <source>
        <dbReference type="ARBA" id="ARBA00022741"/>
    </source>
</evidence>
<proteinExistence type="inferred from homology"/>
<feature type="region of interest" description="Disordered" evidence="10">
    <location>
        <begin position="877"/>
        <end position="901"/>
    </location>
</feature>
<dbReference type="Pfam" id="PF00176">
    <property type="entry name" value="SNF2-rel_dom"/>
    <property type="match status" value="1"/>
</dbReference>
<keyword evidence="2" id="KW-0479">Metal-binding</keyword>
<feature type="compositionally biased region" description="Polar residues" evidence="10">
    <location>
        <begin position="129"/>
        <end position="145"/>
    </location>
</feature>
<keyword evidence="15" id="KW-1185">Reference proteome</keyword>
<accession>A0A0B7FKB0</accession>
<gene>
    <name evidence="14" type="ORF">RSOLAG1IB_08538</name>
</gene>
<evidence type="ECO:0000313" key="15">
    <source>
        <dbReference type="Proteomes" id="UP000059188"/>
    </source>
</evidence>
<sequence length="1265" mass="140476">MQSSMQALYGIARRTLGYGEHDTRTVPWEYTSALAQYAMQYPGDLDFRIDLTKLGGVVTCRPCQHSFSVGQQVSPGNFVFQDLSVLGDHNHSNMHKHNRSRRPKGNDGPIPTLVNGHPPMLKRTRSDSRSGPTLTPSSTRSNTTIRPGILGQIEPPHSSDAEPLSSDAERASPTKAPSVIELSSDSDDPEVIPRPIKHHSHNTFPGREVIEIESSDEEPMPSLPIPRQSSSANNPLRPYYAGGSSSITTPRSSSTGTTLYHQAPASFPVQRGHSQMSSVQNRSRVSTPESVGSYASSARKRSIQHTDGEADESNDEQLGYSSMDADDREERISKRARYGMLPETGEVDGGDEEEYHAGGGDYMPQQPAGRDRADTIMPGHFDLDFIAPAPVPYPENALYGTDVYSNGYQPYNIFNDNLLMPAATGSSMTHPSMGYHASPMGTTMLAPQAMTSDSLNRLNHGFKLNYDDQSPVTWLDTAGPNHALQLQKFFEDAMDDHEGAIPVRDAAKSLGLLSTTERLQGMQVPLMPHQLIGVAWMVKQELGMVGGGILADDMGLGKTMQTIALIAKNRPEKRNPRKATLVVAPAALLDQWKDEILSRTDDGLFRVRIHHGKDKLRSFKDVAKYDIIITTFQTLTNEFPADEIDMRKKKSEKKKKKSKQGTLDHFIVDDSSDEGMSKKKASGYGPLAMTKWYRVVIDEAQNIRNRSTRSSRVMAMLDAEYRWALTGTPVTNTLADLYGLVRFLHYAPFNEWAEFNEKIARVQKRDPKLAGRRAQALLKKCLLRRTKDSKLEGRPLITLPPKTIDIEMLEFSPDERQIYAAVEARQQQKLNKFIHAGTVMKNYHVILVMLLRLRQVCNHPQLIAYAAGEFGTDGAQVVSADEDGGDEPRPTGSSVANSKTNAKTLMGDERFNLVTRQFHNTAKDMIRAEITGGDMPDDETLECQVCLELFVGNARVTVCGHVFCQGCLVDLFKRPLQGEAAANEDFGTGRQFVGQEVRPCPKCRGELTMSHVFSASIFEPTDKEKDEMKHQIEVELGRANAYKTTHADADEDDDFVPIRKGKGKSKNRIEDDDDEVNLKGMGEGEELVPGAKMVYMLNLLKTWHQEAPDDKIIAYSQWTSMIDIMQILLKRSGFESLRYDGQMKREEREATLSRFKKQGGPKIILISLKCGGVGLNLTEANRVVCLDLAWNAATENQAIDRAHRMGQVKSVAVKRLAIKNTIEERILKLQADKQNLSDAALGEGNGTKMPRMNVAQLKMLFGLGN</sequence>
<dbReference type="GO" id="GO:0005524">
    <property type="term" value="F:ATP binding"/>
    <property type="evidence" value="ECO:0007669"/>
    <property type="project" value="UniProtKB-KW"/>
</dbReference>
<dbReference type="PROSITE" id="PS51194">
    <property type="entry name" value="HELICASE_CTER"/>
    <property type="match status" value="1"/>
</dbReference>
<keyword evidence="5" id="KW-0378">Hydrolase</keyword>
<dbReference type="Pfam" id="PF00271">
    <property type="entry name" value="Helicase_C"/>
    <property type="match status" value="1"/>
</dbReference>
<dbReference type="CDD" id="cd18793">
    <property type="entry name" value="SF2_C_SNF"/>
    <property type="match status" value="1"/>
</dbReference>
<feature type="domain" description="RING-type" evidence="11">
    <location>
        <begin position="943"/>
        <end position="1004"/>
    </location>
</feature>
<dbReference type="PANTHER" id="PTHR45626:SF16">
    <property type="entry name" value="ATP-DEPENDENT HELICASE ULS1"/>
    <property type="match status" value="1"/>
</dbReference>
<evidence type="ECO:0000256" key="1">
    <source>
        <dbReference type="ARBA" id="ARBA00007025"/>
    </source>
</evidence>
<dbReference type="InterPro" id="IPR000330">
    <property type="entry name" value="SNF2_N"/>
</dbReference>
<dbReference type="GO" id="GO:0016787">
    <property type="term" value="F:hydrolase activity"/>
    <property type="evidence" value="ECO:0007669"/>
    <property type="project" value="UniProtKB-KW"/>
</dbReference>
<dbReference type="GO" id="GO:0005737">
    <property type="term" value="C:cytoplasm"/>
    <property type="evidence" value="ECO:0007669"/>
    <property type="project" value="TreeGrafter"/>
</dbReference>
<keyword evidence="8" id="KW-0067">ATP-binding</keyword>
<dbReference type="AlphaFoldDB" id="A0A0B7FKB0"/>
<keyword evidence="3" id="KW-0547">Nucleotide-binding</keyword>
<keyword evidence="7" id="KW-0862">Zinc</keyword>
<evidence type="ECO:0000256" key="5">
    <source>
        <dbReference type="ARBA" id="ARBA00022801"/>
    </source>
</evidence>
<dbReference type="InterPro" id="IPR014001">
    <property type="entry name" value="Helicase_ATP-bd"/>
</dbReference>
<dbReference type="InterPro" id="IPR027417">
    <property type="entry name" value="P-loop_NTPase"/>
</dbReference>
<evidence type="ECO:0000259" key="11">
    <source>
        <dbReference type="PROSITE" id="PS50089"/>
    </source>
</evidence>
<evidence type="ECO:0000259" key="13">
    <source>
        <dbReference type="PROSITE" id="PS51194"/>
    </source>
</evidence>
<feature type="domain" description="Helicase ATP-binding" evidence="12">
    <location>
        <begin position="539"/>
        <end position="747"/>
    </location>
</feature>
<dbReference type="GO" id="GO:0008270">
    <property type="term" value="F:zinc ion binding"/>
    <property type="evidence" value="ECO:0007669"/>
    <property type="project" value="UniProtKB-KW"/>
</dbReference>
<dbReference type="InterPro" id="IPR027370">
    <property type="entry name" value="Znf-RING_euk"/>
</dbReference>
<organism evidence="14 15">
    <name type="scientific">Thanatephorus cucumeris (strain AG1-IB / isolate 7/3/14)</name>
    <name type="common">Lettuce bottom rot fungus</name>
    <name type="synonym">Rhizoctonia solani</name>
    <dbReference type="NCBI Taxonomy" id="1108050"/>
    <lineage>
        <taxon>Eukaryota</taxon>
        <taxon>Fungi</taxon>
        <taxon>Dikarya</taxon>
        <taxon>Basidiomycota</taxon>
        <taxon>Agaricomycotina</taxon>
        <taxon>Agaricomycetes</taxon>
        <taxon>Cantharellales</taxon>
        <taxon>Ceratobasidiaceae</taxon>
        <taxon>Rhizoctonia</taxon>
        <taxon>Rhizoctonia solani AG-1</taxon>
    </lineage>
</organism>
<dbReference type="SUPFAM" id="SSF52540">
    <property type="entry name" value="P-loop containing nucleoside triphosphate hydrolases"/>
    <property type="match status" value="2"/>
</dbReference>
<dbReference type="InterPro" id="IPR001650">
    <property type="entry name" value="Helicase_C-like"/>
</dbReference>
<evidence type="ECO:0000256" key="6">
    <source>
        <dbReference type="ARBA" id="ARBA00022806"/>
    </source>
</evidence>
<dbReference type="InterPro" id="IPR038718">
    <property type="entry name" value="SNF2-like_sf"/>
</dbReference>
<dbReference type="SMART" id="SM00490">
    <property type="entry name" value="HELICc"/>
    <property type="match status" value="1"/>
</dbReference>
<dbReference type="Gene3D" id="3.40.50.10810">
    <property type="entry name" value="Tandem AAA-ATPase domain"/>
    <property type="match status" value="1"/>
</dbReference>
<dbReference type="CDD" id="cd18008">
    <property type="entry name" value="DEXDc_SHPRH-like"/>
    <property type="match status" value="1"/>
</dbReference>
<dbReference type="PANTHER" id="PTHR45626">
    <property type="entry name" value="TRANSCRIPTION TERMINATION FACTOR 2-RELATED"/>
    <property type="match status" value="1"/>
</dbReference>
<dbReference type="Pfam" id="PF13445">
    <property type="entry name" value="zf-RING_UBOX"/>
    <property type="match status" value="1"/>
</dbReference>
<dbReference type="Gene3D" id="3.40.50.300">
    <property type="entry name" value="P-loop containing nucleotide triphosphate hydrolases"/>
    <property type="match status" value="2"/>
</dbReference>
<evidence type="ECO:0000256" key="9">
    <source>
        <dbReference type="PROSITE-ProRule" id="PRU00175"/>
    </source>
</evidence>
<evidence type="ECO:0000313" key="14">
    <source>
        <dbReference type="EMBL" id="CEL58431.1"/>
    </source>
</evidence>
<feature type="compositionally biased region" description="Basic residues" evidence="10">
    <location>
        <begin position="92"/>
        <end position="103"/>
    </location>
</feature>
<keyword evidence="4 9" id="KW-0863">Zinc-finger</keyword>
<feature type="domain" description="Helicase C-terminal" evidence="13">
    <location>
        <begin position="1095"/>
        <end position="1242"/>
    </location>
</feature>
<name>A0A0B7FKB0_THACB</name>
<evidence type="ECO:0000259" key="12">
    <source>
        <dbReference type="PROSITE" id="PS51192"/>
    </source>
</evidence>
<dbReference type="GO" id="GO:0005634">
    <property type="term" value="C:nucleus"/>
    <property type="evidence" value="ECO:0007669"/>
    <property type="project" value="TreeGrafter"/>
</dbReference>
<dbReference type="STRING" id="1108050.A0A0B7FKB0"/>
<feature type="region of interest" description="Disordered" evidence="10">
    <location>
        <begin position="1052"/>
        <end position="1080"/>
    </location>
</feature>
<dbReference type="GO" id="GO:0008094">
    <property type="term" value="F:ATP-dependent activity, acting on DNA"/>
    <property type="evidence" value="ECO:0007669"/>
    <property type="project" value="TreeGrafter"/>
</dbReference>
<keyword evidence="6 14" id="KW-0347">Helicase</keyword>
<evidence type="ECO:0000256" key="2">
    <source>
        <dbReference type="ARBA" id="ARBA00022723"/>
    </source>
</evidence>
<feature type="compositionally biased region" description="Low complexity" evidence="10">
    <location>
        <begin position="242"/>
        <end position="258"/>
    </location>
</feature>
<evidence type="ECO:0000256" key="4">
    <source>
        <dbReference type="ARBA" id="ARBA00022771"/>
    </source>
</evidence>
<dbReference type="Proteomes" id="UP000059188">
    <property type="component" value="Unassembled WGS sequence"/>
</dbReference>
<dbReference type="InterPro" id="IPR017907">
    <property type="entry name" value="Znf_RING_CS"/>
</dbReference>
<feature type="compositionally biased region" description="Polar residues" evidence="10">
    <location>
        <begin position="891"/>
        <end position="901"/>
    </location>
</feature>
<dbReference type="OrthoDB" id="423559at2759"/>
<dbReference type="PROSITE" id="PS00518">
    <property type="entry name" value="ZF_RING_1"/>
    <property type="match status" value="1"/>
</dbReference>
<comment type="similarity">
    <text evidence="1">Belongs to the SNF2/RAD54 helicase family.</text>
</comment>
<dbReference type="GO" id="GO:0000724">
    <property type="term" value="P:double-strand break repair via homologous recombination"/>
    <property type="evidence" value="ECO:0007669"/>
    <property type="project" value="TreeGrafter"/>
</dbReference>
<feature type="region of interest" description="Disordered" evidence="10">
    <location>
        <begin position="89"/>
        <end position="330"/>
    </location>
</feature>
<dbReference type="InterPro" id="IPR001841">
    <property type="entry name" value="Znf_RING"/>
</dbReference>